<dbReference type="AlphaFoldDB" id="A0A0B7MYK0"/>
<reference evidence="1 2" key="1">
    <citation type="submission" date="2014-09" db="EMBL/GenBank/DDBJ databases">
        <authorList>
            <person name="Ellenberger Sabrina"/>
        </authorList>
    </citation>
    <scope>NUCLEOTIDE SEQUENCE [LARGE SCALE GENOMIC DNA]</scope>
    <source>
        <strain evidence="1 2">CBS 412.66</strain>
    </source>
</reference>
<evidence type="ECO:0000313" key="2">
    <source>
        <dbReference type="Proteomes" id="UP000054107"/>
    </source>
</evidence>
<name>A0A0B7MYK0_9FUNG</name>
<accession>A0A0B7MYK0</accession>
<keyword evidence="2" id="KW-1185">Reference proteome</keyword>
<dbReference type="EMBL" id="LN725636">
    <property type="protein sequence ID" value="CEP11096.1"/>
    <property type="molecule type" value="Genomic_DNA"/>
</dbReference>
<dbReference type="Proteomes" id="UP000054107">
    <property type="component" value="Unassembled WGS sequence"/>
</dbReference>
<protein>
    <submittedName>
        <fullName evidence="1">Uncharacterized protein</fullName>
    </submittedName>
</protein>
<gene>
    <name evidence="1" type="primary">PARPA_04897.1 scaffold 15694</name>
</gene>
<sequence length="91" mass="9768">MLEISLPQLTCEAVSTLPIAFLFRLDSAQINNGVNNAKKLDLAQSFTTLDNLQSKVNSPIRESSSSARSWSLSLVEDSALEAGITLVAKTS</sequence>
<evidence type="ECO:0000313" key="1">
    <source>
        <dbReference type="EMBL" id="CEP11096.1"/>
    </source>
</evidence>
<proteinExistence type="predicted"/>
<organism evidence="1 2">
    <name type="scientific">Parasitella parasitica</name>
    <dbReference type="NCBI Taxonomy" id="35722"/>
    <lineage>
        <taxon>Eukaryota</taxon>
        <taxon>Fungi</taxon>
        <taxon>Fungi incertae sedis</taxon>
        <taxon>Mucoromycota</taxon>
        <taxon>Mucoromycotina</taxon>
        <taxon>Mucoromycetes</taxon>
        <taxon>Mucorales</taxon>
        <taxon>Mucorineae</taxon>
        <taxon>Mucoraceae</taxon>
        <taxon>Parasitella</taxon>
    </lineage>
</organism>